<keyword evidence="7" id="KW-0732">Signal</keyword>
<evidence type="ECO:0000256" key="8">
    <source>
        <dbReference type="ARBA" id="ARBA00023004"/>
    </source>
</evidence>
<sequence length="815" mass="90625">MSSTLHTSKSSLAPSRLHLAIQGILLASALTVSAPIHAESSNGHASIKRSYHIGGGSLSQALRQFATSSGLLFSAEATLTDGKTTSGLDGEYTIEEGFRKLLAGSGLTYSFTGEDSVAIKVVDSGSNAASTLPAVTVLGKAVYDSTDPFNPDYNRSHASTATKTDTPIMETPMSIKVVPRAVMDDQQIVLFDDAVIRNVSGVQRNFDFGDLYQGFIVRGFSLGANIYRDGLRQNTGYFEPAGMERVEVLKGAAAMLYGRTQPGGLVNYVTKKPLDKAHYSLQQQFGSYDLYRTTADATGPIDDDKSLLYRLNIAYSSNNSFRNYNENERIYVAPSLTWRLSDQTEMTVQLEHQHDDYVMDFGIPAVGNRPAQVPKSFFVGDAAVNNSSMDSNQIATIISHRFNAHWKIEHKFNWHEWTHEFNSIFPAGSINADKQTINRALMTGPTDRESFATNLDISGEFDTFGLKHKLLIGGDYFKLTTDTYDNHWTYGVIPALDIFNPNNHMLDANAINAVPNDFWWQEKDQWYGVYAQDQITLWDKLHFLVGARYDILDYGTGCCSEPISIDDREDNRLNPRFGIVYQPWEWLSVFGNYVESIGTNNGLTPTKTVNKPEVGTQYEIGFKTEFFDGRLSSNLAYYHLTKENMLTGVPGLPYRIPVGEARSQGIELDLTGELTDYLSLLGNYAYTDAIFTKDNDFAPWGMTSKQGNRLPNVPEHSGSLWLTFHPDERFKIGAGMFAQGQRAGNNDNTYELPGFVRVDAMVSYNWKIGGSKLTTQFNVNNLLDKDYFRGSRVQDSTGALPGEPISFIGSLRLDY</sequence>
<accession>A0ABU4UDU1</accession>
<keyword evidence="4 14" id="KW-1134">Transmembrane beta strand</keyword>
<feature type="domain" description="Secretin/TonB short N-terminal" evidence="16">
    <location>
        <begin position="71"/>
        <end position="122"/>
    </location>
</feature>
<evidence type="ECO:0000256" key="4">
    <source>
        <dbReference type="ARBA" id="ARBA00022452"/>
    </source>
</evidence>
<protein>
    <submittedName>
        <fullName evidence="17">TonB-dependent receptor</fullName>
    </submittedName>
</protein>
<dbReference type="Gene3D" id="2.170.130.10">
    <property type="entry name" value="TonB-dependent receptor, plug domain"/>
    <property type="match status" value="1"/>
</dbReference>
<evidence type="ECO:0000259" key="16">
    <source>
        <dbReference type="SMART" id="SM00965"/>
    </source>
</evidence>
<keyword evidence="6 14" id="KW-0812">Transmembrane</keyword>
<dbReference type="RefSeq" id="WP_205453508.1">
    <property type="nucleotide sequence ID" value="NZ_JAXARY010000006.1"/>
</dbReference>
<evidence type="ECO:0000256" key="3">
    <source>
        <dbReference type="ARBA" id="ARBA00022448"/>
    </source>
</evidence>
<keyword evidence="13 14" id="KW-0998">Cell outer membrane</keyword>
<keyword evidence="10 15" id="KW-0798">TonB box</keyword>
<dbReference type="InterPro" id="IPR012910">
    <property type="entry name" value="Plug_dom"/>
</dbReference>
<keyword evidence="8" id="KW-0408">Iron</keyword>
<evidence type="ECO:0000256" key="13">
    <source>
        <dbReference type="ARBA" id="ARBA00023237"/>
    </source>
</evidence>
<reference evidence="17 18" key="1">
    <citation type="submission" date="2023-11" db="EMBL/GenBank/DDBJ databases">
        <authorList>
            <person name="Ouyang M.-Y."/>
        </authorList>
    </citation>
    <scope>NUCLEOTIDE SEQUENCE [LARGE SCALE GENOMIC DNA]</scope>
    <source>
        <strain evidence="17 18">OY6</strain>
    </source>
</reference>
<proteinExistence type="inferred from homology"/>
<gene>
    <name evidence="17" type="ORF">QLH52_08645</name>
</gene>
<evidence type="ECO:0000256" key="9">
    <source>
        <dbReference type="ARBA" id="ARBA00023065"/>
    </source>
</evidence>
<dbReference type="Proteomes" id="UP001284537">
    <property type="component" value="Unassembled WGS sequence"/>
</dbReference>
<dbReference type="CDD" id="cd01347">
    <property type="entry name" value="ligand_gated_channel"/>
    <property type="match status" value="1"/>
</dbReference>
<dbReference type="InterPro" id="IPR037066">
    <property type="entry name" value="Plug_dom_sf"/>
</dbReference>
<dbReference type="Pfam" id="PF07715">
    <property type="entry name" value="Plug"/>
    <property type="match status" value="1"/>
</dbReference>
<dbReference type="SMART" id="SM00965">
    <property type="entry name" value="STN"/>
    <property type="match status" value="1"/>
</dbReference>
<evidence type="ECO:0000256" key="1">
    <source>
        <dbReference type="ARBA" id="ARBA00004571"/>
    </source>
</evidence>
<dbReference type="InterPro" id="IPR011662">
    <property type="entry name" value="Secretin/TonB_short_N"/>
</dbReference>
<dbReference type="Gene3D" id="2.40.170.20">
    <property type="entry name" value="TonB-dependent receptor, beta-barrel domain"/>
    <property type="match status" value="1"/>
</dbReference>
<evidence type="ECO:0000256" key="14">
    <source>
        <dbReference type="PROSITE-ProRule" id="PRU01360"/>
    </source>
</evidence>
<dbReference type="InterPro" id="IPR000531">
    <property type="entry name" value="Beta-barrel_TonB"/>
</dbReference>
<keyword evidence="3 14" id="KW-0813">Transport</keyword>
<dbReference type="PANTHER" id="PTHR32552:SF68">
    <property type="entry name" value="FERRICHROME OUTER MEMBRANE TRANSPORTER_PHAGE RECEPTOR"/>
    <property type="match status" value="1"/>
</dbReference>
<dbReference type="InterPro" id="IPR010105">
    <property type="entry name" value="TonB_sidphr_rcpt"/>
</dbReference>
<name>A0ABU4UDU1_9GAMM</name>
<evidence type="ECO:0000256" key="15">
    <source>
        <dbReference type="RuleBase" id="RU003357"/>
    </source>
</evidence>
<dbReference type="PROSITE" id="PS52016">
    <property type="entry name" value="TONB_DEPENDENT_REC_3"/>
    <property type="match status" value="1"/>
</dbReference>
<evidence type="ECO:0000313" key="17">
    <source>
        <dbReference type="EMBL" id="MDX8127346.1"/>
    </source>
</evidence>
<evidence type="ECO:0000256" key="5">
    <source>
        <dbReference type="ARBA" id="ARBA00022496"/>
    </source>
</evidence>
<comment type="similarity">
    <text evidence="2 14 15">Belongs to the TonB-dependent receptor family.</text>
</comment>
<keyword evidence="5" id="KW-0410">Iron transport</keyword>
<keyword evidence="9" id="KW-0406">Ion transport</keyword>
<dbReference type="InterPro" id="IPR039426">
    <property type="entry name" value="TonB-dep_rcpt-like"/>
</dbReference>
<evidence type="ECO:0000256" key="6">
    <source>
        <dbReference type="ARBA" id="ARBA00022692"/>
    </source>
</evidence>
<evidence type="ECO:0000256" key="7">
    <source>
        <dbReference type="ARBA" id="ARBA00022729"/>
    </source>
</evidence>
<dbReference type="InterPro" id="IPR036942">
    <property type="entry name" value="Beta-barrel_TonB_sf"/>
</dbReference>
<dbReference type="NCBIfam" id="TIGR01783">
    <property type="entry name" value="TonB-siderophor"/>
    <property type="match status" value="1"/>
</dbReference>
<keyword evidence="18" id="KW-1185">Reference proteome</keyword>
<dbReference type="EMBL" id="JAXARY010000006">
    <property type="protein sequence ID" value="MDX8127346.1"/>
    <property type="molecule type" value="Genomic_DNA"/>
</dbReference>
<evidence type="ECO:0000313" key="18">
    <source>
        <dbReference type="Proteomes" id="UP001284537"/>
    </source>
</evidence>
<evidence type="ECO:0000256" key="11">
    <source>
        <dbReference type="ARBA" id="ARBA00023136"/>
    </source>
</evidence>
<dbReference type="Pfam" id="PF00593">
    <property type="entry name" value="TonB_dep_Rec_b-barrel"/>
    <property type="match status" value="1"/>
</dbReference>
<keyword evidence="11 14" id="KW-0472">Membrane</keyword>
<comment type="subcellular location">
    <subcellularLocation>
        <location evidence="1 14">Cell outer membrane</location>
        <topology evidence="1 14">Multi-pass membrane protein</topology>
    </subcellularLocation>
</comment>
<evidence type="ECO:0000256" key="2">
    <source>
        <dbReference type="ARBA" id="ARBA00009810"/>
    </source>
</evidence>
<keyword evidence="12 17" id="KW-0675">Receptor</keyword>
<evidence type="ECO:0000256" key="10">
    <source>
        <dbReference type="ARBA" id="ARBA00023077"/>
    </source>
</evidence>
<dbReference type="PANTHER" id="PTHR32552">
    <property type="entry name" value="FERRICHROME IRON RECEPTOR-RELATED"/>
    <property type="match status" value="1"/>
</dbReference>
<comment type="caution">
    <text evidence="17">The sequence shown here is derived from an EMBL/GenBank/DDBJ whole genome shotgun (WGS) entry which is preliminary data.</text>
</comment>
<dbReference type="Gene3D" id="3.55.50.30">
    <property type="match status" value="1"/>
</dbReference>
<dbReference type="SUPFAM" id="SSF56935">
    <property type="entry name" value="Porins"/>
    <property type="match status" value="1"/>
</dbReference>
<organism evidence="17 18">
    <name type="scientific">Methylomonas defluvii</name>
    <dbReference type="NCBI Taxonomy" id="3045149"/>
    <lineage>
        <taxon>Bacteria</taxon>
        <taxon>Pseudomonadati</taxon>
        <taxon>Pseudomonadota</taxon>
        <taxon>Gammaproteobacteria</taxon>
        <taxon>Methylococcales</taxon>
        <taxon>Methylococcaceae</taxon>
        <taxon>Methylomonas</taxon>
    </lineage>
</organism>
<evidence type="ECO:0000256" key="12">
    <source>
        <dbReference type="ARBA" id="ARBA00023170"/>
    </source>
</evidence>
<dbReference type="Pfam" id="PF07660">
    <property type="entry name" value="STN"/>
    <property type="match status" value="1"/>
</dbReference>